<dbReference type="RefSeq" id="WP_101333111.1">
    <property type="nucleotide sequence ID" value="NZ_PJNI01000001.1"/>
</dbReference>
<dbReference type="PANTHER" id="PTHR42866:SF1">
    <property type="entry name" value="SPORE COAT POLYSACCHARIDE BIOSYNTHESIS PROTEIN SPSF"/>
    <property type="match status" value="1"/>
</dbReference>
<dbReference type="PANTHER" id="PTHR42866">
    <property type="entry name" value="3-DEOXY-MANNO-OCTULOSONATE CYTIDYLYLTRANSFERASE"/>
    <property type="match status" value="1"/>
</dbReference>
<name>A0A2I0R5X6_9FLAO</name>
<reference evidence="1 2" key="1">
    <citation type="submission" date="2017-12" db="EMBL/GenBank/DDBJ databases">
        <title>The draft genome sequence of Brumimicrobium saltpan LHR20.</title>
        <authorList>
            <person name="Do Z.-J."/>
            <person name="Luo H.-R."/>
        </authorList>
    </citation>
    <scope>NUCLEOTIDE SEQUENCE [LARGE SCALE GENOMIC DNA]</scope>
    <source>
        <strain evidence="1 2">LHR20</strain>
    </source>
</reference>
<keyword evidence="2" id="KW-1185">Reference proteome</keyword>
<comment type="caution">
    <text evidence="1">The sequence shown here is derived from an EMBL/GenBank/DDBJ whole genome shotgun (WGS) entry which is preliminary data.</text>
</comment>
<dbReference type="GO" id="GO:0016740">
    <property type="term" value="F:transferase activity"/>
    <property type="evidence" value="ECO:0007669"/>
    <property type="project" value="UniProtKB-KW"/>
</dbReference>
<dbReference type="EMBL" id="PJNI01000001">
    <property type="protein sequence ID" value="PKR81965.1"/>
    <property type="molecule type" value="Genomic_DNA"/>
</dbReference>
<dbReference type="SUPFAM" id="SSF53448">
    <property type="entry name" value="Nucleotide-diphospho-sugar transferases"/>
    <property type="match status" value="1"/>
</dbReference>
<evidence type="ECO:0000313" key="1">
    <source>
        <dbReference type="EMBL" id="PKR81965.1"/>
    </source>
</evidence>
<organism evidence="1 2">
    <name type="scientific">Brumimicrobium salinarum</name>
    <dbReference type="NCBI Taxonomy" id="2058658"/>
    <lineage>
        <taxon>Bacteria</taxon>
        <taxon>Pseudomonadati</taxon>
        <taxon>Bacteroidota</taxon>
        <taxon>Flavobacteriia</taxon>
        <taxon>Flavobacteriales</taxon>
        <taxon>Crocinitomicaceae</taxon>
        <taxon>Brumimicrobium</taxon>
    </lineage>
</organism>
<sequence>MQNIAVIIQARTGSKRLPNKMLKPFINNKSLLEVILGQFIDFKYKVILATSTKKQDDAIEEIAKKKNITFFRGSENNVLGRFIDAAEENNIDIIVRVCADNPFISIDYIYDLIASYKASPAEYISFQTTNQTPSIKTHYGFFAELVELKALKKIIKKTDDSFYQEHVTNYIYENENEFATRFLAIPFKENQKIRLTIDTLEDFKLCQNIYLANYSNKEALIPENLVEFLSNEEECLTLMQQQIDKQRK</sequence>
<dbReference type="AlphaFoldDB" id="A0A2I0R5X6"/>
<dbReference type="Pfam" id="PF02348">
    <property type="entry name" value="CTP_transf_3"/>
    <property type="match status" value="1"/>
</dbReference>
<protein>
    <submittedName>
        <fullName evidence="1">Glycosyl transferase family 2</fullName>
    </submittedName>
</protein>
<keyword evidence="1" id="KW-0808">Transferase</keyword>
<dbReference type="InterPro" id="IPR003329">
    <property type="entry name" value="Cytidylyl_trans"/>
</dbReference>
<dbReference type="OrthoDB" id="9815559at2"/>
<dbReference type="GO" id="GO:0005829">
    <property type="term" value="C:cytosol"/>
    <property type="evidence" value="ECO:0007669"/>
    <property type="project" value="TreeGrafter"/>
</dbReference>
<proteinExistence type="predicted"/>
<dbReference type="Proteomes" id="UP000236654">
    <property type="component" value="Unassembled WGS sequence"/>
</dbReference>
<dbReference type="InterPro" id="IPR029044">
    <property type="entry name" value="Nucleotide-diphossugar_trans"/>
</dbReference>
<dbReference type="Gene3D" id="3.90.550.10">
    <property type="entry name" value="Spore Coat Polysaccharide Biosynthesis Protein SpsA, Chain A"/>
    <property type="match status" value="1"/>
</dbReference>
<evidence type="ECO:0000313" key="2">
    <source>
        <dbReference type="Proteomes" id="UP000236654"/>
    </source>
</evidence>
<accession>A0A2I0R5X6</accession>
<gene>
    <name evidence="1" type="ORF">CW751_01105</name>
</gene>